<dbReference type="SUPFAM" id="SSF53448">
    <property type="entry name" value="Nucleotide-diphospho-sugar transferases"/>
    <property type="match status" value="1"/>
</dbReference>
<dbReference type="Proteomes" id="UP000057609">
    <property type="component" value="Chromosome"/>
</dbReference>
<organism evidence="2 3">
    <name type="scientific">Geobacter pickeringii</name>
    <dbReference type="NCBI Taxonomy" id="345632"/>
    <lineage>
        <taxon>Bacteria</taxon>
        <taxon>Pseudomonadati</taxon>
        <taxon>Thermodesulfobacteriota</taxon>
        <taxon>Desulfuromonadia</taxon>
        <taxon>Geobacterales</taxon>
        <taxon>Geobacteraceae</taxon>
        <taxon>Geobacter</taxon>
    </lineage>
</organism>
<dbReference type="STRING" id="345632.GPICK_04965"/>
<dbReference type="PANTHER" id="PTHR43685:SF2">
    <property type="entry name" value="GLYCOSYLTRANSFERASE 2-LIKE DOMAIN-CONTAINING PROTEIN"/>
    <property type="match status" value="1"/>
</dbReference>
<name>A0A0B5BFF3_9BACT</name>
<dbReference type="InterPro" id="IPR001173">
    <property type="entry name" value="Glyco_trans_2-like"/>
</dbReference>
<dbReference type="KEGG" id="gpi:GPICK_04965"/>
<dbReference type="PANTHER" id="PTHR43685">
    <property type="entry name" value="GLYCOSYLTRANSFERASE"/>
    <property type="match status" value="1"/>
</dbReference>
<accession>A0A0B5BFF3</accession>
<protein>
    <recommendedName>
        <fullName evidence="1">Glycosyltransferase 2-like domain-containing protein</fullName>
    </recommendedName>
</protein>
<dbReference type="AlphaFoldDB" id="A0A0B5BFF3"/>
<dbReference type="HOGENOM" id="CLU_025996_19_2_7"/>
<dbReference type="Gene3D" id="3.90.550.10">
    <property type="entry name" value="Spore Coat Polysaccharide Biosynthesis Protein SpsA, Chain A"/>
    <property type="match status" value="1"/>
</dbReference>
<dbReference type="InterPro" id="IPR029044">
    <property type="entry name" value="Nucleotide-diphossugar_trans"/>
</dbReference>
<dbReference type="OrthoDB" id="9809116at2"/>
<sequence>MEISVIVTTYNRAGLLHDALASLAAQDRGGAFPHEIIVVDNASTDETAAVVRRFATDGCPVRYLFEPVQGVAAARNRGVREAAGTWLAFFDDDQRADPRWLGELVRPTAAGASCVGGRVILDLAAGTAAALSPHCRSLLGEADHGTGAAKLTGKSLPGTGNVLLDRTIFTEVGMFDESLSKGCEDTDFFRRVKAKGYEMWYAPQAVVHHVIPPYRLTGEYLRWVSLRQGVNYACLDHKAGGLAATLPACLGRIGQALAVNVPCLLWSRLTGNRADAEGRRCLLAKAAGYTRESLFLLSPTLFPQTRFFDRLDFRGERQSFS</sequence>
<dbReference type="RefSeq" id="WP_039740999.1">
    <property type="nucleotide sequence ID" value="NZ_CP009788.1"/>
</dbReference>
<dbReference type="InterPro" id="IPR050834">
    <property type="entry name" value="Glycosyltransf_2"/>
</dbReference>
<dbReference type="EMBL" id="CP009788">
    <property type="protein sequence ID" value="AJE02801.1"/>
    <property type="molecule type" value="Genomic_DNA"/>
</dbReference>
<gene>
    <name evidence="2" type="ORF">GPICK_04965</name>
</gene>
<evidence type="ECO:0000313" key="2">
    <source>
        <dbReference type="EMBL" id="AJE02801.1"/>
    </source>
</evidence>
<proteinExistence type="predicted"/>
<evidence type="ECO:0000313" key="3">
    <source>
        <dbReference type="Proteomes" id="UP000057609"/>
    </source>
</evidence>
<evidence type="ECO:0000259" key="1">
    <source>
        <dbReference type="Pfam" id="PF00535"/>
    </source>
</evidence>
<keyword evidence="3" id="KW-1185">Reference proteome</keyword>
<reference evidence="2 3" key="1">
    <citation type="journal article" date="2015" name="Genome Announc.">
        <title>Complete Genome of Geobacter pickeringii G13T, a Metal-Reducing Isolate from Sedimentary Kaolin Deposits.</title>
        <authorList>
            <person name="Badalamenti J.P."/>
            <person name="Bond D.R."/>
        </authorList>
    </citation>
    <scope>NUCLEOTIDE SEQUENCE [LARGE SCALE GENOMIC DNA]</scope>
    <source>
        <strain evidence="2 3">G13</strain>
    </source>
</reference>
<feature type="domain" description="Glycosyltransferase 2-like" evidence="1">
    <location>
        <begin position="4"/>
        <end position="120"/>
    </location>
</feature>
<dbReference type="Pfam" id="PF00535">
    <property type="entry name" value="Glycos_transf_2"/>
    <property type="match status" value="1"/>
</dbReference>